<name>A0A3E0I133_9FLAO</name>
<dbReference type="Proteomes" id="UP000256884">
    <property type="component" value="Unassembled WGS sequence"/>
</dbReference>
<keyword evidence="2" id="KW-1185">Reference proteome</keyword>
<dbReference type="OrthoDB" id="1117699at2"/>
<organism evidence="1 2">
    <name type="scientific">Tenacibaculum gallaicum</name>
    <dbReference type="NCBI Taxonomy" id="561505"/>
    <lineage>
        <taxon>Bacteria</taxon>
        <taxon>Pseudomonadati</taxon>
        <taxon>Bacteroidota</taxon>
        <taxon>Flavobacteriia</taxon>
        <taxon>Flavobacteriales</taxon>
        <taxon>Flavobacteriaceae</taxon>
        <taxon>Tenacibaculum</taxon>
    </lineage>
</organism>
<protein>
    <submittedName>
        <fullName evidence="1">Uncharacterized protein</fullName>
    </submittedName>
</protein>
<dbReference type="AlphaFoldDB" id="A0A3E0I133"/>
<accession>A0A3E0I133</accession>
<evidence type="ECO:0000313" key="2">
    <source>
        <dbReference type="Proteomes" id="UP000256884"/>
    </source>
</evidence>
<dbReference type="EMBL" id="QUNS01000003">
    <property type="protein sequence ID" value="REH52444.1"/>
    <property type="molecule type" value="Genomic_DNA"/>
</dbReference>
<reference evidence="1 2" key="1">
    <citation type="submission" date="2018-08" db="EMBL/GenBank/DDBJ databases">
        <title>Genomic Encyclopedia of Type Strains, Phase IV (KMG-IV): sequencing the most valuable type-strain genomes for metagenomic binning, comparative biology and taxonomic classification.</title>
        <authorList>
            <person name="Goeker M."/>
        </authorList>
    </citation>
    <scope>NUCLEOTIDE SEQUENCE [LARGE SCALE GENOMIC DNA]</scope>
    <source>
        <strain evidence="1 2">DSM 18841</strain>
    </source>
</reference>
<comment type="caution">
    <text evidence="1">The sequence shown here is derived from an EMBL/GenBank/DDBJ whole genome shotgun (WGS) entry which is preliminary data.</text>
</comment>
<evidence type="ECO:0000313" key="1">
    <source>
        <dbReference type="EMBL" id="REH52444.1"/>
    </source>
</evidence>
<proteinExistence type="predicted"/>
<gene>
    <name evidence="1" type="ORF">C7448_103176</name>
</gene>
<sequence>MKKILIFIGCIIFTSNIISQTQKASLIFLDGDVLEGYGVITKDNKIKFRISLDEKPDVWDNLIVRGIIFYGFEKEEEYEYIYTKIKKEPELLRVVLKGKITLYERKRFFKVYRLNNLNDEDFGNSFLGVRENIDLFIKRDNEEIATLYNRTMKRSIQNYFKDCDVIFDLIESNEYRKYSREKLVKNYNIFCGD</sequence>
<dbReference type="RefSeq" id="WP_115900794.1">
    <property type="nucleotide sequence ID" value="NZ_QUNS01000003.1"/>
</dbReference>